<organism evidence="1 2">
    <name type="scientific">Rhabditophanes sp. KR3021</name>
    <dbReference type="NCBI Taxonomy" id="114890"/>
    <lineage>
        <taxon>Eukaryota</taxon>
        <taxon>Metazoa</taxon>
        <taxon>Ecdysozoa</taxon>
        <taxon>Nematoda</taxon>
        <taxon>Chromadorea</taxon>
        <taxon>Rhabditida</taxon>
        <taxon>Tylenchina</taxon>
        <taxon>Panagrolaimomorpha</taxon>
        <taxon>Strongyloidoidea</taxon>
        <taxon>Alloionematidae</taxon>
        <taxon>Rhabditophanes</taxon>
    </lineage>
</organism>
<name>A0AC35TUG3_9BILA</name>
<protein>
    <submittedName>
        <fullName evidence="2">Ion_trans_2 domain-containing protein</fullName>
    </submittedName>
</protein>
<proteinExistence type="predicted"/>
<reference evidence="2" key="1">
    <citation type="submission" date="2016-11" db="UniProtKB">
        <authorList>
            <consortium name="WormBaseParasite"/>
        </authorList>
    </citation>
    <scope>IDENTIFICATION</scope>
    <source>
        <strain evidence="2">KR3021</strain>
    </source>
</reference>
<sequence>MPNIFGWFKKNAYSKHTDTSYDGNEAVIDGVINDPKTFGIKSYLHNFYQSPVMEDVEHPGTWLLLPPPPAHRKGMMICRFLTVIGIILLIAGSGFIVAGYTWPHEPIEESLFRIAIDTDDLGNFYIPPERLAHLVADPMKQWKMIGFCLFSSGAVLMGLGLLIPTLASCIGGTKLAAFASEDGTPNEPPIRIYAANGHHQKSVNPPKKAGSNKISPTSGPVPVAEELSKIQPATRKSLDNSSTIDDLLLSTDENTPFIK</sequence>
<accession>A0AC35TUG3</accession>
<evidence type="ECO:0000313" key="2">
    <source>
        <dbReference type="WBParaSite" id="RSKR_0000461000.1"/>
    </source>
</evidence>
<evidence type="ECO:0000313" key="1">
    <source>
        <dbReference type="Proteomes" id="UP000095286"/>
    </source>
</evidence>
<dbReference type="Proteomes" id="UP000095286">
    <property type="component" value="Unplaced"/>
</dbReference>
<dbReference type="WBParaSite" id="RSKR_0000461000.1">
    <property type="protein sequence ID" value="RSKR_0000461000.1"/>
    <property type="gene ID" value="RSKR_0000461000"/>
</dbReference>